<evidence type="ECO:0000259" key="2">
    <source>
        <dbReference type="Pfam" id="PF04433"/>
    </source>
</evidence>
<dbReference type="GO" id="GO:0070210">
    <property type="term" value="C:Rpd3L-Expanded complex"/>
    <property type="evidence" value="ECO:0007669"/>
    <property type="project" value="TreeGrafter"/>
</dbReference>
<evidence type="ECO:0000313" key="3">
    <source>
        <dbReference type="EMBL" id="RKF54372.1"/>
    </source>
</evidence>
<dbReference type="FunFam" id="1.10.10.10:FF:000087">
    <property type="entry name" value="Transcriptional adapter 2"/>
    <property type="match status" value="1"/>
</dbReference>
<feature type="domain" description="SWIRM" evidence="2">
    <location>
        <begin position="261"/>
        <end position="332"/>
    </location>
</feature>
<dbReference type="PANTHER" id="PTHR12374">
    <property type="entry name" value="TRANSCRIPTIONAL ADAPTOR 2 ADA2 -RELATED"/>
    <property type="match status" value="1"/>
</dbReference>
<dbReference type="AlphaFoldDB" id="A0A420HAC6"/>
<proteinExistence type="predicted"/>
<dbReference type="SUPFAM" id="SSF46689">
    <property type="entry name" value="Homeodomain-like"/>
    <property type="match status" value="1"/>
</dbReference>
<protein>
    <recommendedName>
        <fullName evidence="2">SWIRM domain-containing protein</fullName>
    </recommendedName>
</protein>
<dbReference type="Gene3D" id="1.10.10.10">
    <property type="entry name" value="Winged helix-like DNA-binding domain superfamily/Winged helix DNA-binding domain"/>
    <property type="match status" value="1"/>
</dbReference>
<dbReference type="EMBL" id="MCBR01021234">
    <property type="protein sequence ID" value="RKF54372.1"/>
    <property type="molecule type" value="Genomic_DNA"/>
</dbReference>
<organism evidence="3 4">
    <name type="scientific">Golovinomyces cichoracearum</name>
    <dbReference type="NCBI Taxonomy" id="62708"/>
    <lineage>
        <taxon>Eukaryota</taxon>
        <taxon>Fungi</taxon>
        <taxon>Dikarya</taxon>
        <taxon>Ascomycota</taxon>
        <taxon>Pezizomycotina</taxon>
        <taxon>Leotiomycetes</taxon>
        <taxon>Erysiphales</taxon>
        <taxon>Erysiphaceae</taxon>
        <taxon>Golovinomyces</taxon>
    </lineage>
</organism>
<accession>A0A420HAC6</accession>
<dbReference type="InterPro" id="IPR036388">
    <property type="entry name" value="WH-like_DNA-bd_sf"/>
</dbReference>
<evidence type="ECO:0000256" key="1">
    <source>
        <dbReference type="SAM" id="MobiDB-lite"/>
    </source>
</evidence>
<gene>
    <name evidence="3" type="ORF">GcC1_212007</name>
</gene>
<dbReference type="GO" id="GO:0006357">
    <property type="term" value="P:regulation of transcription by RNA polymerase II"/>
    <property type="evidence" value="ECO:0007669"/>
    <property type="project" value="TreeGrafter"/>
</dbReference>
<reference evidence="3 4" key="1">
    <citation type="journal article" date="2018" name="BMC Genomics">
        <title>Comparative genome analyses reveal sequence features reflecting distinct modes of host-adaptation between dicot and monocot powdery mildew.</title>
        <authorList>
            <person name="Wu Y."/>
            <person name="Ma X."/>
            <person name="Pan Z."/>
            <person name="Kale S.D."/>
            <person name="Song Y."/>
            <person name="King H."/>
            <person name="Zhang Q."/>
            <person name="Presley C."/>
            <person name="Deng X."/>
            <person name="Wei C.I."/>
            <person name="Xiao S."/>
        </authorList>
    </citation>
    <scope>NUCLEOTIDE SEQUENCE [LARGE SCALE GENOMIC DNA]</scope>
    <source>
        <strain evidence="3">UCSC1</strain>
    </source>
</reference>
<sequence>MAKGIFVSPMERSQSKLQSKPSSKCALMDTNKICITQIPLSPPVSPETKKAAPREAITVMNDAILCRAGPSAEDNGSSTECLFRMMDESCQAIENQATKKVTDVFRMLSPPQMSEYKFALEFKSQIGKAFGANRRKWAQRELAQLREDNMLKSGTKHLWQCTNTISVSKVRFNIKKTSSTQILPERTKSDTLKAKRTSRIRKKIRRGEVIDNNKKVVREDKDFDSLVDYCPPISSLPSKMNSLKIEWKGLPIDLKSDPFAHLLHRDELQLAANLRLDCATYLTSKRRIFISRVAAYRIGKEFRKTDAQQACKIDVNKASKLWQAFDNVGWFDPKWVPD</sequence>
<name>A0A420HAC6_9PEZI</name>
<dbReference type="OrthoDB" id="5598695at2759"/>
<dbReference type="GO" id="GO:0003713">
    <property type="term" value="F:transcription coactivator activity"/>
    <property type="evidence" value="ECO:0007669"/>
    <property type="project" value="TreeGrafter"/>
</dbReference>
<dbReference type="GO" id="GO:0003682">
    <property type="term" value="F:chromatin binding"/>
    <property type="evidence" value="ECO:0007669"/>
    <property type="project" value="TreeGrafter"/>
</dbReference>
<feature type="region of interest" description="Disordered" evidence="1">
    <location>
        <begin position="1"/>
        <end position="22"/>
    </location>
</feature>
<dbReference type="PANTHER" id="PTHR12374:SF21">
    <property type="entry name" value="SWIRM DOMAIN-CONTAINING PROTEIN FUN19-RELATED"/>
    <property type="match status" value="1"/>
</dbReference>
<dbReference type="Pfam" id="PF04433">
    <property type="entry name" value="SWIRM"/>
    <property type="match status" value="1"/>
</dbReference>
<evidence type="ECO:0000313" key="4">
    <source>
        <dbReference type="Proteomes" id="UP000285405"/>
    </source>
</evidence>
<dbReference type="InterPro" id="IPR009057">
    <property type="entry name" value="Homeodomain-like_sf"/>
</dbReference>
<dbReference type="GO" id="GO:0006338">
    <property type="term" value="P:chromatin remodeling"/>
    <property type="evidence" value="ECO:0007669"/>
    <property type="project" value="TreeGrafter"/>
</dbReference>
<dbReference type="Proteomes" id="UP000285405">
    <property type="component" value="Unassembled WGS sequence"/>
</dbReference>
<dbReference type="InterPro" id="IPR007526">
    <property type="entry name" value="SWIRM"/>
</dbReference>
<comment type="caution">
    <text evidence="3">The sequence shown here is derived from an EMBL/GenBank/DDBJ whole genome shotgun (WGS) entry which is preliminary data.</text>
</comment>